<accession>A0A2H0BIN2</accession>
<dbReference type="SUPFAM" id="SSF47598">
    <property type="entry name" value="Ribbon-helix-helix"/>
    <property type="match status" value="1"/>
</dbReference>
<evidence type="ECO:0000313" key="1">
    <source>
        <dbReference type="EMBL" id="PIP57546.1"/>
    </source>
</evidence>
<dbReference type="Proteomes" id="UP000229847">
    <property type="component" value="Unassembled WGS sequence"/>
</dbReference>
<reference evidence="1 2" key="1">
    <citation type="submission" date="2017-09" db="EMBL/GenBank/DDBJ databases">
        <title>Depth-based differentiation of microbial function through sediment-hosted aquifers and enrichment of novel symbionts in the deep terrestrial subsurface.</title>
        <authorList>
            <person name="Probst A.J."/>
            <person name="Ladd B."/>
            <person name="Jarett J.K."/>
            <person name="Geller-Mcgrath D.E."/>
            <person name="Sieber C.M."/>
            <person name="Emerson J.B."/>
            <person name="Anantharaman K."/>
            <person name="Thomas B.C."/>
            <person name="Malmstrom R."/>
            <person name="Stieglmeier M."/>
            <person name="Klingl A."/>
            <person name="Woyke T."/>
            <person name="Ryan C.M."/>
            <person name="Banfield J.F."/>
        </authorList>
    </citation>
    <scope>NUCLEOTIDE SEQUENCE [LARGE SCALE GENOMIC DNA]</scope>
    <source>
        <strain evidence="1">CG22_combo_CG10-13_8_21_14_all_39_10</strain>
    </source>
</reference>
<comment type="caution">
    <text evidence="1">The sequence shown here is derived from an EMBL/GenBank/DDBJ whole genome shotgun (WGS) entry which is preliminary data.</text>
</comment>
<sequence length="93" mass="10618">MNTTINISIPRTMYQDAKEVQKVEGYASISELIRHALRRVLYPSGLTANGFTPEFEDMVLESAKEPINHDVVLKTNKDIDDYFNKLKFPASNK</sequence>
<proteinExistence type="predicted"/>
<evidence type="ECO:0000313" key="2">
    <source>
        <dbReference type="Proteomes" id="UP000229847"/>
    </source>
</evidence>
<organism evidence="1 2">
    <name type="scientific">Candidatus Woesebacteria bacterium CG22_combo_CG10-13_8_21_14_all_39_10</name>
    <dbReference type="NCBI Taxonomy" id="1975059"/>
    <lineage>
        <taxon>Bacteria</taxon>
        <taxon>Candidatus Woeseibacteriota</taxon>
    </lineage>
</organism>
<dbReference type="CDD" id="cd22231">
    <property type="entry name" value="RHH_NikR_HicB-like"/>
    <property type="match status" value="1"/>
</dbReference>
<gene>
    <name evidence="1" type="ORF">COX03_02540</name>
</gene>
<dbReference type="EMBL" id="PCSW01000077">
    <property type="protein sequence ID" value="PIP57546.1"/>
    <property type="molecule type" value="Genomic_DNA"/>
</dbReference>
<name>A0A2H0BIN2_9BACT</name>
<protein>
    <submittedName>
        <fullName evidence="1">Uncharacterized protein</fullName>
    </submittedName>
</protein>
<dbReference type="GO" id="GO:0006355">
    <property type="term" value="P:regulation of DNA-templated transcription"/>
    <property type="evidence" value="ECO:0007669"/>
    <property type="project" value="InterPro"/>
</dbReference>
<dbReference type="AlphaFoldDB" id="A0A2H0BIN2"/>
<dbReference type="InterPro" id="IPR010985">
    <property type="entry name" value="Ribbon_hlx_hlx"/>
</dbReference>